<protein>
    <submittedName>
        <fullName evidence="1">39926_t:CDS:1</fullName>
    </submittedName>
</protein>
<comment type="caution">
    <text evidence="1">The sequence shown here is derived from an EMBL/GenBank/DDBJ whole genome shotgun (WGS) entry which is preliminary data.</text>
</comment>
<dbReference type="EMBL" id="CAJVQB010088971">
    <property type="protein sequence ID" value="CAG8847724.1"/>
    <property type="molecule type" value="Genomic_DNA"/>
</dbReference>
<gene>
    <name evidence="1" type="ORF">GMARGA_LOCUS38818</name>
</gene>
<feature type="non-terminal residue" evidence="1">
    <location>
        <position position="75"/>
    </location>
</feature>
<proteinExistence type="predicted"/>
<reference evidence="1 2" key="1">
    <citation type="submission" date="2021-06" db="EMBL/GenBank/DDBJ databases">
        <authorList>
            <person name="Kallberg Y."/>
            <person name="Tangrot J."/>
            <person name="Rosling A."/>
        </authorList>
    </citation>
    <scope>NUCLEOTIDE SEQUENCE [LARGE SCALE GENOMIC DNA]</scope>
    <source>
        <strain evidence="1 2">120-4 pot B 10/14</strain>
    </source>
</reference>
<evidence type="ECO:0000313" key="2">
    <source>
        <dbReference type="Proteomes" id="UP000789901"/>
    </source>
</evidence>
<accession>A0ABN7X4I5</accession>
<keyword evidence="2" id="KW-1185">Reference proteome</keyword>
<evidence type="ECO:0000313" key="1">
    <source>
        <dbReference type="EMBL" id="CAG8847724.1"/>
    </source>
</evidence>
<sequence length="75" mass="8416">MITNTAATEFNTAEFDTSKKMNQVISIHEYNIYQASIYTNITEKQKYAHSLGVAKINEFVGLIIKFIDSHSGIAT</sequence>
<dbReference type="Proteomes" id="UP000789901">
    <property type="component" value="Unassembled WGS sequence"/>
</dbReference>
<name>A0ABN7X4I5_GIGMA</name>
<organism evidence="1 2">
    <name type="scientific">Gigaspora margarita</name>
    <dbReference type="NCBI Taxonomy" id="4874"/>
    <lineage>
        <taxon>Eukaryota</taxon>
        <taxon>Fungi</taxon>
        <taxon>Fungi incertae sedis</taxon>
        <taxon>Mucoromycota</taxon>
        <taxon>Glomeromycotina</taxon>
        <taxon>Glomeromycetes</taxon>
        <taxon>Diversisporales</taxon>
        <taxon>Gigasporaceae</taxon>
        <taxon>Gigaspora</taxon>
    </lineage>
</organism>